<evidence type="ECO:0000313" key="2">
    <source>
        <dbReference type="Proteomes" id="UP000476411"/>
    </source>
</evidence>
<keyword evidence="2" id="KW-1185">Reference proteome</keyword>
<proteinExistence type="predicted"/>
<organism evidence="1 2">
    <name type="scientific">Chitinophaga agri</name>
    <dbReference type="NCBI Taxonomy" id="2703787"/>
    <lineage>
        <taxon>Bacteria</taxon>
        <taxon>Pseudomonadati</taxon>
        <taxon>Bacteroidota</taxon>
        <taxon>Chitinophagia</taxon>
        <taxon>Chitinophagales</taxon>
        <taxon>Chitinophagaceae</taxon>
        <taxon>Chitinophaga</taxon>
    </lineage>
</organism>
<dbReference type="AlphaFoldDB" id="A0A6B9ZLQ1"/>
<dbReference type="Proteomes" id="UP000476411">
    <property type="component" value="Chromosome"/>
</dbReference>
<accession>A0A6B9ZLQ1</accession>
<dbReference type="RefSeq" id="WP_162335038.1">
    <property type="nucleotide sequence ID" value="NZ_CP048113.1"/>
</dbReference>
<evidence type="ECO:0000313" key="1">
    <source>
        <dbReference type="EMBL" id="QHS63322.1"/>
    </source>
</evidence>
<reference evidence="1 2" key="1">
    <citation type="submission" date="2020-01" db="EMBL/GenBank/DDBJ databases">
        <title>Complete genome sequence of Chitinophaga sp. H33E-04 isolated from quinoa roots.</title>
        <authorList>
            <person name="Weon H.-Y."/>
            <person name="Lee S.A."/>
        </authorList>
    </citation>
    <scope>NUCLEOTIDE SEQUENCE [LARGE SCALE GENOMIC DNA]</scope>
    <source>
        <strain evidence="1 2">H33E-04</strain>
    </source>
</reference>
<name>A0A6B9ZLQ1_9BACT</name>
<dbReference type="EMBL" id="CP048113">
    <property type="protein sequence ID" value="QHS63322.1"/>
    <property type="molecule type" value="Genomic_DNA"/>
</dbReference>
<dbReference type="KEGG" id="chih:GWR21_28165"/>
<sequence>MLKEKVLLPDTVENINEPLLAMEQYSIDANGDFYINIGDKHHLTYHNDRSRLTGCCGPSRDGLSNLVCVCRAEIGREVSDCLDPHFIILHHTGVLLKEDQDGLLEEILRLPVPDNERQALEMLIQYRQITALKQQLARLT</sequence>
<protein>
    <submittedName>
        <fullName evidence="1">Uncharacterized protein</fullName>
    </submittedName>
</protein>
<gene>
    <name evidence="1" type="ORF">GWR21_28165</name>
</gene>